<sequence length="2245" mass="248309">MDSLEVKRNASQDAASIHTFESNSDFTPGSATPTKLNDMRMNGPGRFMGPESILPTTPAKPTKQAMSQTPRLKKKVPWKGKNILVLLPHDEERGQLGKAPLPLDAASTEAMLRSWEELGYDIRGFDLDAHESAGGPENNSRSRVEWPMLDEIAKERLIRQYTVTLPDLNAWRNYVNELAEAKLRALGVTFAEEEPMPPPSVSPAMSNMNQQIPNQFNTFPFSPPLPTSSAGSNGPQGFPFQAPFLQGPPSASQSPGIPMVGPTGSFAAPAPGRFNSRASISISPHELPFHLSGQPSPRVWSPQMLLHQQQLGRNGSPSLHNIMSPAPPFSPDGMSSPIGIHQRHQSLQYPMLPHQFLQRQDSARASPRLQEVREDEEEEETQTNPYDKSPSKTPEPAHFVHHNASDSLQKEIDEAEYHLEEQFRSQLEHEDYSPHNEVGPLEAEMPMDKFVSAEPLHARGPSVHFSGIGTDSDDGPKLHHPQPHSRGHSLSQQPFFDNDEVRDSTDESSIRKLPPNVSNGVKTDSAYEAEPNPGNLVTAAQPFGFSNPLHHRSLSIASNPWAEAEPFSPSSQIHSRQGSHNSKTSLSKLNAGAAEFKFKPKANLATSQFVFGGRNPQAPSFTPASYTPPAFVSGIPQSATSSHFSVPSTGSSTMTKINPAAPVFSPKKSDFSFSTSGPKFNPDAKAFQPMSSFASSIASGSVSGNRGNDVGPKPIFGNIDLSSSEYGNQTKKSKAIPIMQPSIQDLLDQAANAIDTSATEEKADGGASRAKKQFRNGVNGDDDDVPRFAEPTPEPESTMKTDSEPAMSDQAQPISNGESALDDAAVGVKEDEDEAANLADVTLASTVVSESTDGKPLSESNDTKATTSPSATSPDPDKSNWRPIEFTNTTDIHDFNNARPFGDREPFFKEMQKPNFSATARPFIPAGFRFGNIEVNVPFEPDFERQPELWGPPPGEPEEDRGGSPTPGPDVPLATVVDETQGSQQDDEVSADPAPVSTKGLLSSRFASPPPPSKGLKASRFASSPSGSPESFKDTPPHDDMSPSPVSERQPPSPARSEQVSEIHEYEPLPVSPPSDAGLQPHNDETHELTFEEIDAVMQEINEKDPTMGVKRTVEAPKWRQPSPVRKVPVPAADSSPAQLRPQAPSRSDGPSPSPGQYQSLPQEHIRPKPSTELDDPFIDPSHSTLSQSFDGPIQRLNRRGDLPESEWDDAFTESEQGKLEQRVHYFDGHVNDLVGSLLASRLDPLENKLSSIHQALAQLSQRAPSSRRDRRSFSAEFQESDADDEDEELPMRRSTSPKRDRRLEQIRVAIVDAMNQHQAARALESAQVAAIEDDSTKDESTVMRALEDMKLQITQSMPNFNSDELRNIVDEAVKNRMPPTPPVVETDLEVNKTLAEMQSKIEALQQRAHAEESRYNAERQRAQELEEKLRSGEHRVEAEIATRRSAEDRAAELRRQLEQAETKVEVEIMNRSIFDQRIHDLEDRLKTQESKTELELSSRREAEDRLSEIQRLLRISSEEEDRLRAVVEERDQRIKTLEQSSGKTSMRLALLDAAQANAEQTQAELKNRLNAADTELRDARQEARHWRSEAEQARDSAARQSDDFMQAANENKHLHKLIDTLGVQLDENERIRDNWRAKFVSLQDDMAHAAREITEENSRRSKKEQALIARHEVLDARLQAEARTRERLEIEVERLENGERAGMRAVSECKRLEGLLADLRNENHDLHQQAHRAQREAQEARNMAAAEKQSAQLEIDEANELAAIEVRRAQLETQDAKAAAIVEAQQVRESIAVELEAARDQVNISKVDFEEELAKTRAELDQVRLDADTANAHHEMMLEEAQNTKEAELQTLQITKAAEIEDLSRKHQNELEDVQTRYERQISNATEDAQRTEQNLLERLSLSASKIEHLQDRVAHLEEKVQIAQEAAKAAAQAASHASRAVAMPELAAHPGPAGSTRQLAQAMQLPEKISPQALRESIMVLQEQLQAREQRIEELEQKVADLDPDAATKIAKRDDEIIWLRELLAVRHGDLQDIIVALSTDRYDREAVKDATIRLKANLQMEEQERERAMNGGSALNLPNIAATISKAATPRVAQAVGPLAAAWGSWRRSNQSSQNTSGFMSSPAPGRNATPSKSNALSSQNGLLGLMTPPTSGIRSTPQAESSQPQPTAFGNTGRRYTAEQFANRNRGPSITARQAEKMPLASTPPLRQDRKDPRTPPMMQSNSYDDDARMEEFDDTSFFED</sequence>
<evidence type="ECO:0000313" key="5">
    <source>
        <dbReference type="Proteomes" id="UP000054516"/>
    </source>
</evidence>
<reference evidence="4" key="1">
    <citation type="submission" date="2016-03" db="EMBL/GenBank/DDBJ databases">
        <title>Draft genome sequence of Rosellinia necatrix.</title>
        <authorList>
            <person name="Kanematsu S."/>
        </authorList>
    </citation>
    <scope>NUCLEOTIDE SEQUENCE [LARGE SCALE GENOMIC DNA]</scope>
    <source>
        <strain evidence="4">W97</strain>
    </source>
</reference>
<name>A0A1W2TTF9_ROSNE</name>
<keyword evidence="5" id="KW-1185">Reference proteome</keyword>
<feature type="region of interest" description="Disordered" evidence="3">
    <location>
        <begin position="1260"/>
        <end position="1301"/>
    </location>
</feature>
<feature type="coiled-coil region" evidence="2">
    <location>
        <begin position="1388"/>
        <end position="1471"/>
    </location>
</feature>
<feature type="compositionally biased region" description="Basic and acidic residues" evidence="3">
    <location>
        <begin position="1031"/>
        <end position="1041"/>
    </location>
</feature>
<dbReference type="STRING" id="77044.A0A1W2TTF9"/>
<dbReference type="PANTHER" id="PTHR32083">
    <property type="entry name" value="CILIA AND FLAGELLA-ASSOCIATED PROTEIN 58-RELATED"/>
    <property type="match status" value="1"/>
</dbReference>
<feature type="compositionally biased region" description="Polar residues" evidence="3">
    <location>
        <begin position="11"/>
        <end position="35"/>
    </location>
</feature>
<dbReference type="EMBL" id="DF977512">
    <property type="protein sequence ID" value="GAP91832.2"/>
    <property type="molecule type" value="Genomic_DNA"/>
</dbReference>
<feature type="compositionally biased region" description="Polar residues" evidence="3">
    <location>
        <begin position="2184"/>
        <end position="2196"/>
    </location>
</feature>
<accession>A0A1W2TTF9</accession>
<evidence type="ECO:0000313" key="4">
    <source>
        <dbReference type="EMBL" id="GAP91832.2"/>
    </source>
</evidence>
<feature type="coiled-coil region" evidence="2">
    <location>
        <begin position="1672"/>
        <end position="1935"/>
    </location>
</feature>
<dbReference type="OMA" id="WGFAYDK"/>
<feature type="region of interest" description="Disordered" evidence="3">
    <location>
        <begin position="1"/>
        <end position="38"/>
    </location>
</feature>
<feature type="region of interest" description="Disordered" evidence="3">
    <location>
        <begin position="1570"/>
        <end position="1601"/>
    </location>
</feature>
<dbReference type="GO" id="GO:0005856">
    <property type="term" value="C:cytoskeleton"/>
    <property type="evidence" value="ECO:0007669"/>
    <property type="project" value="TreeGrafter"/>
</dbReference>
<proteinExistence type="predicted"/>
<feature type="compositionally biased region" description="Polar residues" evidence="3">
    <location>
        <begin position="2110"/>
        <end position="2123"/>
    </location>
</feature>
<feature type="compositionally biased region" description="Basic residues" evidence="3">
    <location>
        <begin position="478"/>
        <end position="487"/>
    </location>
</feature>
<feature type="compositionally biased region" description="Basic and acidic residues" evidence="3">
    <location>
        <begin position="499"/>
        <end position="510"/>
    </location>
</feature>
<protein>
    <submittedName>
        <fullName evidence="4">Putative myosin class ii heavy chain protein</fullName>
    </submittedName>
</protein>
<feature type="compositionally biased region" description="Basic and acidic residues" evidence="3">
    <location>
        <begin position="1101"/>
        <end position="1118"/>
    </location>
</feature>
<dbReference type="Proteomes" id="UP000054516">
    <property type="component" value="Unassembled WGS sequence"/>
</dbReference>
<feature type="compositionally biased region" description="Basic and acidic residues" evidence="3">
    <location>
        <begin position="1575"/>
        <end position="1601"/>
    </location>
</feature>
<keyword evidence="1 2" id="KW-0175">Coiled coil</keyword>
<feature type="region of interest" description="Disordered" evidence="3">
    <location>
        <begin position="939"/>
        <end position="1217"/>
    </location>
</feature>
<feature type="compositionally biased region" description="Polar residues" evidence="3">
    <location>
        <begin position="2152"/>
        <end position="2174"/>
    </location>
</feature>
<organism evidence="4">
    <name type="scientific">Rosellinia necatrix</name>
    <name type="common">White root-rot fungus</name>
    <dbReference type="NCBI Taxonomy" id="77044"/>
    <lineage>
        <taxon>Eukaryota</taxon>
        <taxon>Fungi</taxon>
        <taxon>Dikarya</taxon>
        <taxon>Ascomycota</taxon>
        <taxon>Pezizomycotina</taxon>
        <taxon>Sordariomycetes</taxon>
        <taxon>Xylariomycetidae</taxon>
        <taxon>Xylariales</taxon>
        <taxon>Xylariaceae</taxon>
        <taxon>Rosellinia</taxon>
    </lineage>
</organism>
<feature type="compositionally biased region" description="Basic and acidic residues" evidence="3">
    <location>
        <begin position="1"/>
        <end position="10"/>
    </location>
</feature>
<dbReference type="OrthoDB" id="1293114at2759"/>
<feature type="region of interest" description="Disordered" evidence="3">
    <location>
        <begin position="359"/>
        <end position="399"/>
    </location>
</feature>
<feature type="compositionally biased region" description="Polar residues" evidence="3">
    <location>
        <begin position="568"/>
        <end position="584"/>
    </location>
</feature>
<dbReference type="PANTHER" id="PTHR32083:SF0">
    <property type="entry name" value="CILIA AND FLAGELLA-ASSOCIATED PROTEIN 58"/>
    <property type="match status" value="1"/>
</dbReference>
<evidence type="ECO:0000256" key="2">
    <source>
        <dbReference type="SAM" id="Coils"/>
    </source>
</evidence>
<evidence type="ECO:0000256" key="3">
    <source>
        <dbReference type="SAM" id="MobiDB-lite"/>
    </source>
</evidence>
<feature type="region of interest" description="Disordered" evidence="3">
    <location>
        <begin position="565"/>
        <end position="584"/>
    </location>
</feature>
<feature type="compositionally biased region" description="Basic and acidic residues" evidence="3">
    <location>
        <begin position="891"/>
        <end position="905"/>
    </location>
</feature>
<feature type="compositionally biased region" description="Low complexity" evidence="3">
    <location>
        <begin position="863"/>
        <end position="874"/>
    </location>
</feature>
<gene>
    <name evidence="4" type="ORF">SAMD00023353_6700170</name>
</gene>
<feature type="compositionally biased region" description="Acidic residues" evidence="3">
    <location>
        <begin position="1279"/>
        <end position="1289"/>
    </location>
</feature>
<feature type="region of interest" description="Disordered" evidence="3">
    <location>
        <begin position="757"/>
        <end position="815"/>
    </location>
</feature>
<feature type="region of interest" description="Disordered" evidence="3">
    <location>
        <begin position="847"/>
        <end position="905"/>
    </location>
</feature>
<feature type="region of interest" description="Disordered" evidence="3">
    <location>
        <begin position="2107"/>
        <end position="2245"/>
    </location>
</feature>
<feature type="compositionally biased region" description="Acidic residues" evidence="3">
    <location>
        <begin position="1204"/>
        <end position="1213"/>
    </location>
</feature>
<evidence type="ECO:0000256" key="1">
    <source>
        <dbReference type="ARBA" id="ARBA00023054"/>
    </source>
</evidence>
<feature type="compositionally biased region" description="Polar residues" evidence="3">
    <location>
        <begin position="2132"/>
        <end position="2145"/>
    </location>
</feature>
<feature type="region of interest" description="Disordered" evidence="3">
    <location>
        <begin position="460"/>
        <end position="533"/>
    </location>
</feature>
<feature type="compositionally biased region" description="Acidic residues" evidence="3">
    <location>
        <begin position="2236"/>
        <end position="2245"/>
    </location>
</feature>